<dbReference type="GO" id="GO:0005737">
    <property type="term" value="C:cytoplasm"/>
    <property type="evidence" value="ECO:0007669"/>
    <property type="project" value="TreeGrafter"/>
</dbReference>
<name>W8B368_CERCA</name>
<sequence>MASLSRQCNPRANVFLMVNLGCEMLYVIDQRLKAQQICDEKSTQVIHDVTVVLLEPKFIDSLIVGSTHKNSQLLTVDHCKFMLNDIATSSIMRLDKSSMDKLWNLMTMIYKWQLFNSKHPQHLLDITFRHLDAISQLRPDAKRTMLVDFTKNVLLDFWNDLTEDTQWGVYHTNKAWLQCFNTKISLLIRLGFQTLDGHFVRALEASYYKEFVDTIGENVYAKSVEVAEHQQRHDSAGATRQRVGQLAELLNFSQTDSEELQPIDANSFQKQFEQNLQQCNILFFDLDVNETSTTNTTNTTTTTSENKHAQKGENETDNSEEGKGNGDGNGDGAKANPVGSAQILPDSSSTTLATKRRAQGEFVQLPAVYSRNADGGRAGALSLNRDLLDLYSKIL</sequence>
<accession>W8B368</accession>
<evidence type="ECO:0000256" key="1">
    <source>
        <dbReference type="SAM" id="MobiDB-lite"/>
    </source>
</evidence>
<dbReference type="InterPro" id="IPR019332">
    <property type="entry name" value="OSCP1"/>
</dbReference>
<evidence type="ECO:0000313" key="2">
    <source>
        <dbReference type="EMBL" id="JAB92967.1"/>
    </source>
</evidence>
<reference evidence="2" key="1">
    <citation type="submission" date="2013-07" db="EMBL/GenBank/DDBJ databases">
        <authorList>
            <person name="Geib S."/>
        </authorList>
    </citation>
    <scope>NUCLEOTIDE SEQUENCE</scope>
</reference>
<proteinExistence type="evidence at transcript level"/>
<reference evidence="2" key="2">
    <citation type="journal article" date="2014" name="BMC Genomics">
        <title>A genomic perspective to assessing quality of mass-reared SIT flies used in Mediterranean fruit fly (Ceratitis capitata) eradication in California.</title>
        <authorList>
            <person name="Calla B."/>
            <person name="Hall B."/>
            <person name="Hou S."/>
            <person name="Geib S.M."/>
        </authorList>
    </citation>
    <scope>NUCLEOTIDE SEQUENCE</scope>
</reference>
<feature type="compositionally biased region" description="Low complexity" evidence="1">
    <location>
        <begin position="292"/>
        <end position="304"/>
    </location>
</feature>
<dbReference type="AlphaFoldDB" id="W8B368"/>
<gene>
    <name evidence="2" type="primary">OSCP1</name>
</gene>
<dbReference type="OrthoDB" id="2157380at2759"/>
<organism evidence="2">
    <name type="scientific">Ceratitis capitata</name>
    <name type="common">Mediterranean fruit fly</name>
    <name type="synonym">Tephritis capitata</name>
    <dbReference type="NCBI Taxonomy" id="7213"/>
    <lineage>
        <taxon>Eukaryota</taxon>
        <taxon>Metazoa</taxon>
        <taxon>Ecdysozoa</taxon>
        <taxon>Arthropoda</taxon>
        <taxon>Hexapoda</taxon>
        <taxon>Insecta</taxon>
        <taxon>Pterygota</taxon>
        <taxon>Neoptera</taxon>
        <taxon>Endopterygota</taxon>
        <taxon>Diptera</taxon>
        <taxon>Brachycera</taxon>
        <taxon>Muscomorpha</taxon>
        <taxon>Tephritoidea</taxon>
        <taxon>Tephritidae</taxon>
        <taxon>Ceratitis</taxon>
        <taxon>Ceratitis</taxon>
    </lineage>
</organism>
<feature type="compositionally biased region" description="Basic and acidic residues" evidence="1">
    <location>
        <begin position="305"/>
        <end position="324"/>
    </location>
</feature>
<dbReference type="PANTHER" id="PTHR21439">
    <property type="entry name" value="OXIDORED-NITRO DOMAIN-CONTAINING PROTEIN"/>
    <property type="match status" value="1"/>
</dbReference>
<dbReference type="GO" id="GO:0005886">
    <property type="term" value="C:plasma membrane"/>
    <property type="evidence" value="ECO:0007669"/>
    <property type="project" value="TreeGrafter"/>
</dbReference>
<dbReference type="Pfam" id="PF10188">
    <property type="entry name" value="Oscp1"/>
    <property type="match status" value="1"/>
</dbReference>
<dbReference type="EMBL" id="GAMC01013588">
    <property type="protein sequence ID" value="JAB92967.1"/>
    <property type="molecule type" value="mRNA"/>
</dbReference>
<dbReference type="PANTHER" id="PTHR21439:SF0">
    <property type="entry name" value="PROTEIN OSCP1"/>
    <property type="match status" value="1"/>
</dbReference>
<feature type="region of interest" description="Disordered" evidence="1">
    <location>
        <begin position="292"/>
        <end position="349"/>
    </location>
</feature>
<protein>
    <submittedName>
        <fullName evidence="2">Protein OSCP1</fullName>
    </submittedName>
</protein>